<dbReference type="RefSeq" id="WP_048641732.1">
    <property type="nucleotide sequence ID" value="NZ_CAXBGM010000032.1"/>
</dbReference>
<dbReference type="Proteomes" id="UP000036520">
    <property type="component" value="Chromosome"/>
</dbReference>
<organism evidence="1 2">
    <name type="scientific">Cyclobacterium amurskyense</name>
    <dbReference type="NCBI Taxonomy" id="320787"/>
    <lineage>
        <taxon>Bacteria</taxon>
        <taxon>Pseudomonadati</taxon>
        <taxon>Bacteroidota</taxon>
        <taxon>Cytophagia</taxon>
        <taxon>Cytophagales</taxon>
        <taxon>Cyclobacteriaceae</taxon>
        <taxon>Cyclobacterium</taxon>
    </lineage>
</organism>
<gene>
    <name evidence="1" type="ORF">CA2015_1968</name>
</gene>
<name>A0A0H4PE44_9BACT</name>
<protein>
    <submittedName>
        <fullName evidence="1">Uncharacterized protein</fullName>
    </submittedName>
</protein>
<reference evidence="1 2" key="1">
    <citation type="submission" date="2015-07" db="EMBL/GenBank/DDBJ databases">
        <authorList>
            <person name="Kim K.M."/>
        </authorList>
    </citation>
    <scope>NUCLEOTIDE SEQUENCE [LARGE SCALE GENOMIC DNA]</scope>
    <source>
        <strain evidence="1 2">KCTC 12363</strain>
    </source>
</reference>
<proteinExistence type="predicted"/>
<accession>A0A0H4PE44</accession>
<keyword evidence="2" id="KW-1185">Reference proteome</keyword>
<dbReference type="AlphaFoldDB" id="A0A0H4PE44"/>
<evidence type="ECO:0000313" key="1">
    <source>
        <dbReference type="EMBL" id="AKP51395.1"/>
    </source>
</evidence>
<evidence type="ECO:0000313" key="2">
    <source>
        <dbReference type="Proteomes" id="UP000036520"/>
    </source>
</evidence>
<dbReference type="OrthoDB" id="1149894at2"/>
<dbReference type="KEGG" id="camu:CA2015_1968"/>
<dbReference type="EMBL" id="CP012040">
    <property type="protein sequence ID" value="AKP51395.1"/>
    <property type="molecule type" value="Genomic_DNA"/>
</dbReference>
<sequence length="118" mass="14077">MKKVAIDIETKIWAEIIRVLRKEGWIVTAKYWGYDAGIDADYWCLRKGLRKIEFAWSNWTEGEIRAKESLLSKIEEKHKIKFKYGEPSNLKRSVIVTFKLQSLPLWILNRFNFLDNKL</sequence>
<dbReference type="STRING" id="320787.CA2015_1968"/>